<protein>
    <submittedName>
        <fullName evidence="1">Uncharacterized protein</fullName>
    </submittedName>
</protein>
<organism evidence="1 2">
    <name type="scientific">Echinococcus granulosus</name>
    <name type="common">Hydatid tapeworm</name>
    <dbReference type="NCBI Taxonomy" id="6210"/>
    <lineage>
        <taxon>Eukaryota</taxon>
        <taxon>Metazoa</taxon>
        <taxon>Spiralia</taxon>
        <taxon>Lophotrochozoa</taxon>
        <taxon>Platyhelminthes</taxon>
        <taxon>Cestoda</taxon>
        <taxon>Eucestoda</taxon>
        <taxon>Cyclophyllidea</taxon>
        <taxon>Taeniidae</taxon>
        <taxon>Echinococcus</taxon>
        <taxon>Echinococcus granulosus group</taxon>
    </lineage>
</organism>
<sequence>MGAKRLVKGSLFIIPMVTFNDGYFACAKYKVCKIGELAPTFVNDQSLIRCLLSDSFATGKCYFIKNGTQFLYCCLFYQGGIK</sequence>
<keyword evidence="2" id="KW-1185">Reference proteome</keyword>
<dbReference type="GeneID" id="36345270"/>
<dbReference type="AlphaFoldDB" id="W6U4U1"/>
<evidence type="ECO:0000313" key="2">
    <source>
        <dbReference type="Proteomes" id="UP000019149"/>
    </source>
</evidence>
<reference evidence="1 2" key="1">
    <citation type="journal article" date="2013" name="Nat. Genet.">
        <title>The genome of the hydatid tapeworm Echinococcus granulosus.</title>
        <authorList>
            <person name="Zheng H."/>
            <person name="Zhang W."/>
            <person name="Zhang L."/>
            <person name="Zhang Z."/>
            <person name="Li J."/>
            <person name="Lu G."/>
            <person name="Zhu Y."/>
            <person name="Wang Y."/>
            <person name="Huang Y."/>
            <person name="Liu J."/>
            <person name="Kang H."/>
            <person name="Chen J."/>
            <person name="Wang L."/>
            <person name="Chen A."/>
            <person name="Yu S."/>
            <person name="Gao Z."/>
            <person name="Jin L."/>
            <person name="Gu W."/>
            <person name="Wang Z."/>
            <person name="Zhao L."/>
            <person name="Shi B."/>
            <person name="Wen H."/>
            <person name="Lin R."/>
            <person name="Jones M.K."/>
            <person name="Brejova B."/>
            <person name="Vinar T."/>
            <person name="Zhao G."/>
            <person name="McManus D.P."/>
            <person name="Chen Z."/>
            <person name="Zhou Y."/>
            <person name="Wang S."/>
        </authorList>
    </citation>
    <scope>NUCLEOTIDE SEQUENCE [LARGE SCALE GENOMIC DNA]</scope>
</reference>
<dbReference type="Proteomes" id="UP000019149">
    <property type="component" value="Unassembled WGS sequence"/>
</dbReference>
<accession>W6U4U1</accession>
<evidence type="ECO:0000313" key="1">
    <source>
        <dbReference type="EMBL" id="EUB55576.1"/>
    </source>
</evidence>
<gene>
    <name evidence="1" type="ORF">EGR_09555</name>
</gene>
<dbReference type="EMBL" id="APAU02000153">
    <property type="protein sequence ID" value="EUB55576.1"/>
    <property type="molecule type" value="Genomic_DNA"/>
</dbReference>
<name>W6U4U1_ECHGR</name>
<dbReference type="CTD" id="36345270"/>
<comment type="caution">
    <text evidence="1">The sequence shown here is derived from an EMBL/GenBank/DDBJ whole genome shotgun (WGS) entry which is preliminary data.</text>
</comment>
<dbReference type="KEGG" id="egl:EGR_09555"/>
<dbReference type="RefSeq" id="XP_024346772.1">
    <property type="nucleotide sequence ID" value="XM_024498804.1"/>
</dbReference>
<proteinExistence type="predicted"/>